<proteinExistence type="predicted"/>
<accession>A0A5J4QYD2</accession>
<dbReference type="Pfam" id="PF06439">
    <property type="entry name" value="3keto-disac_hyd"/>
    <property type="match status" value="1"/>
</dbReference>
<dbReference type="AlphaFoldDB" id="A0A5J4QYD2"/>
<gene>
    <name evidence="2" type="ORF">EZS27_024561</name>
</gene>
<sequence length="223" mass="25144">MIKKCTLFCISILTMSLSTFVSAGEKGKWQPLFTSDLSNAVYDNNVWTLKDGVLTAAEDQSIWSDKEYENFILELEFKNEHETNSGVVVYCTNREDWIPNSVEIQIADDYCEKWATSALNWQCGAIFGHLAANKQKVVKKPGEWNTFSITCKGKLITIVLNGKKVTHMDMSKWTSGTVNPDGSKIPEWIPKPFAELPTKGYIGLQGKHGNATVWFRNIRIKAL</sequence>
<evidence type="ECO:0000259" key="1">
    <source>
        <dbReference type="Pfam" id="PF06439"/>
    </source>
</evidence>
<protein>
    <recommendedName>
        <fullName evidence="1">3-keto-alpha-glucoside-1,2-lyase/3-keto-2-hydroxy-glucal hydratase domain-containing protein</fullName>
    </recommendedName>
</protein>
<evidence type="ECO:0000313" key="2">
    <source>
        <dbReference type="EMBL" id="KAA6326318.1"/>
    </source>
</evidence>
<dbReference type="EMBL" id="SNRY01002188">
    <property type="protein sequence ID" value="KAA6326318.1"/>
    <property type="molecule type" value="Genomic_DNA"/>
</dbReference>
<organism evidence="2">
    <name type="scientific">termite gut metagenome</name>
    <dbReference type="NCBI Taxonomy" id="433724"/>
    <lineage>
        <taxon>unclassified sequences</taxon>
        <taxon>metagenomes</taxon>
        <taxon>organismal metagenomes</taxon>
    </lineage>
</organism>
<feature type="domain" description="3-keto-alpha-glucoside-1,2-lyase/3-keto-2-hydroxy-glucal hydratase" evidence="1">
    <location>
        <begin position="29"/>
        <end position="221"/>
    </location>
</feature>
<reference evidence="2" key="1">
    <citation type="submission" date="2019-03" db="EMBL/GenBank/DDBJ databases">
        <title>Single cell metagenomics reveals metabolic interactions within the superorganism composed of flagellate Streblomastix strix and complex community of Bacteroidetes bacteria on its surface.</title>
        <authorList>
            <person name="Treitli S.C."/>
            <person name="Kolisko M."/>
            <person name="Husnik F."/>
            <person name="Keeling P."/>
            <person name="Hampl V."/>
        </authorList>
    </citation>
    <scope>NUCLEOTIDE SEQUENCE</scope>
    <source>
        <strain evidence="2">STM</strain>
    </source>
</reference>
<name>A0A5J4QYD2_9ZZZZ</name>
<dbReference type="GO" id="GO:0016787">
    <property type="term" value="F:hydrolase activity"/>
    <property type="evidence" value="ECO:0007669"/>
    <property type="project" value="InterPro"/>
</dbReference>
<comment type="caution">
    <text evidence="2">The sequence shown here is derived from an EMBL/GenBank/DDBJ whole genome shotgun (WGS) entry which is preliminary data.</text>
</comment>
<dbReference type="InterPro" id="IPR010496">
    <property type="entry name" value="AL/BT2_dom"/>
</dbReference>
<dbReference type="Gene3D" id="2.60.120.560">
    <property type="entry name" value="Exo-inulinase, domain 1"/>
    <property type="match status" value="1"/>
</dbReference>